<evidence type="ECO:0000313" key="2">
    <source>
        <dbReference type="EMBL" id="MDP2564428.1"/>
    </source>
</evidence>
<dbReference type="RefSeq" id="WP_305471705.1">
    <property type="nucleotide sequence ID" value="NZ_JAUYVT010000004.1"/>
</dbReference>
<organism evidence="2 3">
    <name type="scientific">Pseudoalteromonas marina</name>
    <dbReference type="NCBI Taxonomy" id="267375"/>
    <lineage>
        <taxon>Bacteria</taxon>
        <taxon>Pseudomonadati</taxon>
        <taxon>Pseudomonadota</taxon>
        <taxon>Gammaproteobacteria</taxon>
        <taxon>Alteromonadales</taxon>
        <taxon>Pseudoalteromonadaceae</taxon>
        <taxon>Pseudoalteromonas</taxon>
    </lineage>
</organism>
<evidence type="ECO:0000313" key="3">
    <source>
        <dbReference type="Proteomes" id="UP001177212"/>
    </source>
</evidence>
<proteinExistence type="predicted"/>
<keyword evidence="1" id="KW-0472">Membrane</keyword>
<feature type="transmembrane region" description="Helical" evidence="1">
    <location>
        <begin position="34"/>
        <end position="51"/>
    </location>
</feature>
<evidence type="ECO:0000256" key="1">
    <source>
        <dbReference type="SAM" id="Phobius"/>
    </source>
</evidence>
<gene>
    <name evidence="2" type="ORF">Q8W34_07260</name>
</gene>
<reference evidence="2" key="1">
    <citation type="submission" date="2023-07" db="EMBL/GenBank/DDBJ databases">
        <title>Genome content predicts the carbon catabolic preferences of heterotrophic bacteria.</title>
        <authorList>
            <person name="Gralka M."/>
        </authorList>
    </citation>
    <scope>NUCLEOTIDE SEQUENCE</scope>
    <source>
        <strain evidence="2">4G09</strain>
    </source>
</reference>
<keyword evidence="1" id="KW-0812">Transmembrane</keyword>
<feature type="transmembrane region" description="Helical" evidence="1">
    <location>
        <begin position="72"/>
        <end position="88"/>
    </location>
</feature>
<accession>A0ABT9FCC2</accession>
<feature type="transmembrane region" description="Helical" evidence="1">
    <location>
        <begin position="94"/>
        <end position="110"/>
    </location>
</feature>
<comment type="caution">
    <text evidence="2">The sequence shown here is derived from an EMBL/GenBank/DDBJ whole genome shotgun (WGS) entry which is preliminary data.</text>
</comment>
<protein>
    <submittedName>
        <fullName evidence="2">Uncharacterized protein</fullName>
    </submittedName>
</protein>
<dbReference type="EMBL" id="JAUYVT010000004">
    <property type="protein sequence ID" value="MDP2564428.1"/>
    <property type="molecule type" value="Genomic_DNA"/>
</dbReference>
<keyword evidence="1" id="KW-1133">Transmembrane helix</keyword>
<dbReference type="Proteomes" id="UP001177212">
    <property type="component" value="Unassembled WGS sequence"/>
</dbReference>
<sequence>MKNNKLKNEETKKLGRLITAVSVVGFLHGSIDPSLSAFLATLGIIASFFGLSIKNDENIVETLKSLTDFREVMLGSIIISWATGAFVFTANLGIILYMIFITAIASSILAKTRNKKSDKVNTDKPTVKSAINAKKRKMARNNKRTTKR</sequence>
<keyword evidence="3" id="KW-1185">Reference proteome</keyword>
<name>A0ABT9FCC2_9GAMM</name>